<gene>
    <name evidence="2" type="ORF">ACFFVI_13585</name>
</gene>
<organism evidence="2 3">
    <name type="scientific">Kineococcus gynurae</name>
    <dbReference type="NCBI Taxonomy" id="452979"/>
    <lineage>
        <taxon>Bacteria</taxon>
        <taxon>Bacillati</taxon>
        <taxon>Actinomycetota</taxon>
        <taxon>Actinomycetes</taxon>
        <taxon>Kineosporiales</taxon>
        <taxon>Kineosporiaceae</taxon>
        <taxon>Kineococcus</taxon>
    </lineage>
</organism>
<dbReference type="RefSeq" id="WP_380137560.1">
    <property type="nucleotide sequence ID" value="NZ_JBHLUI010000008.1"/>
</dbReference>
<comment type="caution">
    <text evidence="2">The sequence shown here is derived from an EMBL/GenBank/DDBJ whole genome shotgun (WGS) entry which is preliminary data.</text>
</comment>
<name>A0ABV5LVA1_9ACTN</name>
<dbReference type="Proteomes" id="UP001589748">
    <property type="component" value="Unassembled WGS sequence"/>
</dbReference>
<keyword evidence="3" id="KW-1185">Reference proteome</keyword>
<evidence type="ECO:0000313" key="3">
    <source>
        <dbReference type="Proteomes" id="UP001589748"/>
    </source>
</evidence>
<dbReference type="Gene3D" id="2.60.40.2250">
    <property type="match status" value="1"/>
</dbReference>
<evidence type="ECO:0000259" key="1">
    <source>
        <dbReference type="SMART" id="SM00460"/>
    </source>
</evidence>
<dbReference type="PANTHER" id="PTHR33490">
    <property type="entry name" value="BLR5614 PROTEIN-RELATED"/>
    <property type="match status" value="1"/>
</dbReference>
<sequence length="275" mass="29019">MPSTPAPALTARVSARLDLSSDRRSPASLLLSVAGRPGVAVLEERLEVVGPDGPLTVTAVAVEEGGRMHTLDVPAGDTRVEYEARVALQDSDPVACSELDRWALTRPSRYSPSDALASFAARELNGVSRADLPRAASAWVHTNLDYVSGSSRPTDGAPETLLARAGVCRDFAHVTVALLRAMDVPARLCSVYAPGLAPMDFHAVVEAAPEGVWEVVDATRLAPRASLVRIATGRDAADTAFLTTAGMVTLSGLRVTAVVEPDLPREDPGQVVRLR</sequence>
<accession>A0ABV5LVA1</accession>
<dbReference type="InterPro" id="IPR002931">
    <property type="entry name" value="Transglutaminase-like"/>
</dbReference>
<dbReference type="Gene3D" id="3.10.620.30">
    <property type="match status" value="1"/>
</dbReference>
<dbReference type="EMBL" id="JBHMDM010000007">
    <property type="protein sequence ID" value="MFB9377999.1"/>
    <property type="molecule type" value="Genomic_DNA"/>
</dbReference>
<reference evidence="2 3" key="1">
    <citation type="submission" date="2024-09" db="EMBL/GenBank/DDBJ databases">
        <authorList>
            <person name="Sun Q."/>
            <person name="Mori K."/>
        </authorList>
    </citation>
    <scope>NUCLEOTIDE SEQUENCE [LARGE SCALE GENOMIC DNA]</scope>
    <source>
        <strain evidence="2 3">TISTR 1856</strain>
    </source>
</reference>
<dbReference type="SMART" id="SM00460">
    <property type="entry name" value="TGc"/>
    <property type="match status" value="1"/>
</dbReference>
<dbReference type="SUPFAM" id="SSF54001">
    <property type="entry name" value="Cysteine proteinases"/>
    <property type="match status" value="1"/>
</dbReference>
<evidence type="ECO:0000313" key="2">
    <source>
        <dbReference type="EMBL" id="MFB9377999.1"/>
    </source>
</evidence>
<proteinExistence type="predicted"/>
<dbReference type="InterPro" id="IPR038765">
    <property type="entry name" value="Papain-like_cys_pep_sf"/>
</dbReference>
<dbReference type="PANTHER" id="PTHR33490:SF12">
    <property type="entry name" value="BLL5557 PROTEIN"/>
    <property type="match status" value="1"/>
</dbReference>
<feature type="domain" description="Transglutaminase-like" evidence="1">
    <location>
        <begin position="160"/>
        <end position="220"/>
    </location>
</feature>
<dbReference type="Pfam" id="PF01841">
    <property type="entry name" value="Transglut_core"/>
    <property type="match status" value="1"/>
</dbReference>
<protein>
    <submittedName>
        <fullName evidence="2">Transglutaminase family protein</fullName>
    </submittedName>
</protein>